<comment type="caution">
    <text evidence="1">The sequence shown here is derived from an EMBL/GenBank/DDBJ whole genome shotgun (WGS) entry which is preliminary data.</text>
</comment>
<dbReference type="AlphaFoldDB" id="A0A1W0E3G4"/>
<dbReference type="VEuPathDB" id="MicrosporidiaDB:EHP00_2072"/>
<evidence type="ECO:0008006" key="3">
    <source>
        <dbReference type="Google" id="ProtNLM"/>
    </source>
</evidence>
<reference evidence="1 2" key="1">
    <citation type="journal article" date="2017" name="Environ. Microbiol.">
        <title>Decay of the glycolytic pathway and adaptation to intranuclear parasitism within Enterocytozoonidae microsporidia.</title>
        <authorList>
            <person name="Wiredu Boakye D."/>
            <person name="Jaroenlak P."/>
            <person name="Prachumwat A."/>
            <person name="Williams T.A."/>
            <person name="Bateman K.S."/>
            <person name="Itsathitphaisarn O."/>
            <person name="Sritunyalucksana K."/>
            <person name="Paszkiewicz K.H."/>
            <person name="Moore K.A."/>
            <person name="Stentiford G.D."/>
            <person name="Williams B.A."/>
        </authorList>
    </citation>
    <scope>NUCLEOTIDE SEQUENCE [LARGE SCALE GENOMIC DNA]</scope>
    <source>
        <strain evidence="1 2">TH1</strain>
    </source>
</reference>
<dbReference type="STRING" id="646526.A0A1W0E3G4"/>
<organism evidence="1 2">
    <name type="scientific">Ecytonucleospora hepatopenaei</name>
    <dbReference type="NCBI Taxonomy" id="646526"/>
    <lineage>
        <taxon>Eukaryota</taxon>
        <taxon>Fungi</taxon>
        <taxon>Fungi incertae sedis</taxon>
        <taxon>Microsporidia</taxon>
        <taxon>Enterocytozoonidae</taxon>
        <taxon>Ecytonucleospora</taxon>
    </lineage>
</organism>
<dbReference type="EMBL" id="MNPJ01000026">
    <property type="protein sequence ID" value="OQS53749.1"/>
    <property type="molecule type" value="Genomic_DNA"/>
</dbReference>
<evidence type="ECO:0000313" key="1">
    <source>
        <dbReference type="EMBL" id="OQS53749.1"/>
    </source>
</evidence>
<gene>
    <name evidence="1" type="ORF">EHP00_2072</name>
</gene>
<evidence type="ECO:0000313" key="2">
    <source>
        <dbReference type="Proteomes" id="UP000192758"/>
    </source>
</evidence>
<proteinExistence type="predicted"/>
<dbReference type="Proteomes" id="UP000192758">
    <property type="component" value="Unassembled WGS sequence"/>
</dbReference>
<name>A0A1W0E3G4_9MICR</name>
<keyword evidence="2" id="KW-1185">Reference proteome</keyword>
<protein>
    <recommendedName>
        <fullName evidence="3">Macro domain-containing protein</fullName>
    </recommendedName>
</protein>
<sequence length="185" mass="21285">MGVVHKLSEANLTLAIKDRNGEYYKDNKGRIKYNNEKLKDKIWLSEKLGLKVPLDTVMGYRYNSRNCKFLSDYILLCYYDKKFKIKEYKETSKKVSVYSMAAFDARNAKHVDYDRLYTDVNNKLITCLLDAEKKRIKHVVLTVPGTGVFANGDKKYLETVKRAAKNAVENYGGSFSNLVVSPKID</sequence>
<accession>A0A1W0E3G4</accession>